<dbReference type="Pfam" id="PF12161">
    <property type="entry name" value="HsdM_N"/>
    <property type="match status" value="1"/>
</dbReference>
<dbReference type="InterPro" id="IPR003356">
    <property type="entry name" value="DNA_methylase_A-5"/>
</dbReference>
<dbReference type="InterPro" id="IPR038333">
    <property type="entry name" value="T1MK-like_N_sf"/>
</dbReference>
<evidence type="ECO:0000256" key="6">
    <source>
        <dbReference type="ARBA" id="ARBA00022747"/>
    </source>
</evidence>
<evidence type="ECO:0000256" key="5">
    <source>
        <dbReference type="ARBA" id="ARBA00022691"/>
    </source>
</evidence>
<evidence type="ECO:0000256" key="2">
    <source>
        <dbReference type="ARBA" id="ARBA00011900"/>
    </source>
</evidence>
<evidence type="ECO:0000313" key="11">
    <source>
        <dbReference type="EMBL" id="CAD5963704.1"/>
    </source>
</evidence>
<comment type="similarity">
    <text evidence="1">Belongs to the N(4)/N(6)-methyltransferase family.</text>
</comment>
<dbReference type="RefSeq" id="WP_227350765.1">
    <property type="nucleotide sequence ID" value="NZ_LR882963.1"/>
</dbReference>
<dbReference type="GO" id="GO:0032259">
    <property type="term" value="P:methylation"/>
    <property type="evidence" value="ECO:0007669"/>
    <property type="project" value="UniProtKB-KW"/>
</dbReference>
<dbReference type="InterPro" id="IPR029063">
    <property type="entry name" value="SAM-dependent_MTases_sf"/>
</dbReference>
<keyword evidence="8" id="KW-0175">Coiled coil</keyword>
<dbReference type="REBASE" id="642689">
    <property type="entry name" value="M.Pag66ORF3469P"/>
</dbReference>
<keyword evidence="6" id="KW-0680">Restriction system</keyword>
<name>A0AAD1Q425_PLAAG</name>
<evidence type="ECO:0000256" key="7">
    <source>
        <dbReference type="ARBA" id="ARBA00047942"/>
    </source>
</evidence>
<gene>
    <name evidence="11" type="ORF">PANO66_03469</name>
</gene>
<dbReference type="PANTHER" id="PTHR42933">
    <property type="entry name" value="SLR6095 PROTEIN"/>
    <property type="match status" value="1"/>
</dbReference>
<sequence>MITLKDLEHELLVAINILRNSPKSINYTSYLSKLSKFLLLKRLSDRFEEEAQAIRRETGERNLAWNKPEGHQFFIPEGSRWDDLLKLSRNTSEAFNKAVEFIENANPRLEKIFVGTDWDDRELLDLIFHFSKFNLKNSNLPEPDVPGKACKFLIEKLAESAGYKGEVFPTPSSLGELLVRLLEPQQGLSICDQTCGSGGILVEWANQIKQQGGDQNSDPNKVLLYGQEVNLESWAIAKINLLLNNLYNFDIRLGDTLRDPQLVEGNKLMLFDRIIASPPFNVMWGDEIGKIDKYNRFPYGIPPKNSGDFAFIQHILATLNDTGKAAVVVPPGVLFRGGGVVVRPGVLFRRGTEGEIREKLITADLIEAVIGLPPNLLYGTGIPIVILIFNRKKPEKHKGKILFIDASREYQKGKGRNYLGEQDIAQIVSVYQAFQDLVSLEDQKGYAKVVSFEELTNNDYNLNIHRYMETPKLEVDIPAEITKLRELEAERAEAESEMNECLRALGVKL</sequence>
<evidence type="ECO:0000256" key="1">
    <source>
        <dbReference type="ARBA" id="ARBA00006594"/>
    </source>
</evidence>
<dbReference type="PANTHER" id="PTHR42933:SF3">
    <property type="entry name" value="TYPE I RESTRICTION ENZYME MJAVIII METHYLASE SUBUNIT"/>
    <property type="match status" value="1"/>
</dbReference>
<organism evidence="11 12">
    <name type="scientific">Planktothrix agardhii</name>
    <name type="common">Oscillatoria agardhii</name>
    <dbReference type="NCBI Taxonomy" id="1160"/>
    <lineage>
        <taxon>Bacteria</taxon>
        <taxon>Bacillati</taxon>
        <taxon>Cyanobacteriota</taxon>
        <taxon>Cyanophyceae</taxon>
        <taxon>Oscillatoriophycideae</taxon>
        <taxon>Oscillatoriales</taxon>
        <taxon>Microcoleaceae</taxon>
        <taxon>Planktothrix</taxon>
    </lineage>
</organism>
<feature type="coiled-coil region" evidence="8">
    <location>
        <begin position="477"/>
        <end position="504"/>
    </location>
</feature>
<dbReference type="GO" id="GO:0009307">
    <property type="term" value="P:DNA restriction-modification system"/>
    <property type="evidence" value="ECO:0007669"/>
    <property type="project" value="UniProtKB-KW"/>
</dbReference>
<dbReference type="GO" id="GO:0009007">
    <property type="term" value="F:site-specific DNA-methyltransferase (adenine-specific) activity"/>
    <property type="evidence" value="ECO:0007669"/>
    <property type="project" value="UniProtKB-EC"/>
</dbReference>
<dbReference type="InterPro" id="IPR022749">
    <property type="entry name" value="D12N6_MeTrfase_N"/>
</dbReference>
<comment type="catalytic activity">
    <reaction evidence="7">
        <text>a 2'-deoxyadenosine in DNA + S-adenosyl-L-methionine = an N(6)-methyl-2'-deoxyadenosine in DNA + S-adenosyl-L-homocysteine + H(+)</text>
        <dbReference type="Rhea" id="RHEA:15197"/>
        <dbReference type="Rhea" id="RHEA-COMP:12418"/>
        <dbReference type="Rhea" id="RHEA-COMP:12419"/>
        <dbReference type="ChEBI" id="CHEBI:15378"/>
        <dbReference type="ChEBI" id="CHEBI:57856"/>
        <dbReference type="ChEBI" id="CHEBI:59789"/>
        <dbReference type="ChEBI" id="CHEBI:90615"/>
        <dbReference type="ChEBI" id="CHEBI:90616"/>
        <dbReference type="EC" id="2.1.1.72"/>
    </reaction>
</comment>
<dbReference type="AlphaFoldDB" id="A0AAD1Q425"/>
<reference evidence="11" key="1">
    <citation type="submission" date="2020-09" db="EMBL/GenBank/DDBJ databases">
        <authorList>
            <person name="Blom J."/>
        </authorList>
    </citation>
    <scope>NUCLEOTIDE SEQUENCE</scope>
    <source>
        <strain evidence="11">No.66</strain>
    </source>
</reference>
<evidence type="ECO:0000259" key="10">
    <source>
        <dbReference type="Pfam" id="PF12161"/>
    </source>
</evidence>
<dbReference type="Proteomes" id="UP001153761">
    <property type="component" value="Chromosome"/>
</dbReference>
<protein>
    <recommendedName>
        <fullName evidence="2">site-specific DNA-methyltransferase (adenine-specific)</fullName>
        <ecNumber evidence="2">2.1.1.72</ecNumber>
    </recommendedName>
</protein>
<dbReference type="GO" id="GO:0008170">
    <property type="term" value="F:N-methyltransferase activity"/>
    <property type="evidence" value="ECO:0007669"/>
    <property type="project" value="InterPro"/>
</dbReference>
<evidence type="ECO:0000256" key="8">
    <source>
        <dbReference type="SAM" id="Coils"/>
    </source>
</evidence>
<accession>A0AAD1Q425</accession>
<dbReference type="InterPro" id="IPR051537">
    <property type="entry name" value="DNA_Adenine_Mtase"/>
</dbReference>
<dbReference type="EC" id="2.1.1.72" evidence="2"/>
<dbReference type="Gene3D" id="3.40.50.150">
    <property type="entry name" value="Vaccinia Virus protein VP39"/>
    <property type="match status" value="1"/>
</dbReference>
<evidence type="ECO:0000256" key="3">
    <source>
        <dbReference type="ARBA" id="ARBA00022603"/>
    </source>
</evidence>
<evidence type="ECO:0000313" key="12">
    <source>
        <dbReference type="Proteomes" id="UP001153761"/>
    </source>
</evidence>
<proteinExistence type="inferred from homology"/>
<feature type="domain" description="N6 adenine-specific DNA methyltransferase N-terminal" evidence="10">
    <location>
        <begin position="8"/>
        <end position="114"/>
    </location>
</feature>
<evidence type="ECO:0000256" key="4">
    <source>
        <dbReference type="ARBA" id="ARBA00022679"/>
    </source>
</evidence>
<dbReference type="PRINTS" id="PR00507">
    <property type="entry name" value="N12N6MTFRASE"/>
</dbReference>
<keyword evidence="3 11" id="KW-0489">Methyltransferase</keyword>
<keyword evidence="5" id="KW-0949">S-adenosyl-L-methionine</keyword>
<dbReference type="GO" id="GO:0003677">
    <property type="term" value="F:DNA binding"/>
    <property type="evidence" value="ECO:0007669"/>
    <property type="project" value="InterPro"/>
</dbReference>
<dbReference type="Pfam" id="PF02384">
    <property type="entry name" value="N6_Mtase"/>
    <property type="match status" value="2"/>
</dbReference>
<dbReference type="Gene3D" id="1.20.1260.30">
    <property type="match status" value="1"/>
</dbReference>
<feature type="domain" description="DNA methylase adenine-specific" evidence="9">
    <location>
        <begin position="144"/>
        <end position="338"/>
    </location>
</feature>
<dbReference type="EMBL" id="LR882963">
    <property type="protein sequence ID" value="CAD5963704.1"/>
    <property type="molecule type" value="Genomic_DNA"/>
</dbReference>
<dbReference type="SUPFAM" id="SSF53335">
    <property type="entry name" value="S-adenosyl-L-methionine-dependent methyltransferases"/>
    <property type="match status" value="1"/>
</dbReference>
<feature type="domain" description="DNA methylase adenine-specific" evidence="9">
    <location>
        <begin position="339"/>
        <end position="473"/>
    </location>
</feature>
<keyword evidence="4 11" id="KW-0808">Transferase</keyword>
<evidence type="ECO:0000259" key="9">
    <source>
        <dbReference type="Pfam" id="PF02384"/>
    </source>
</evidence>